<feature type="signal peptide" evidence="4">
    <location>
        <begin position="1"/>
        <end position="23"/>
    </location>
</feature>
<dbReference type="GO" id="GO:0015833">
    <property type="term" value="P:peptide transport"/>
    <property type="evidence" value="ECO:0007669"/>
    <property type="project" value="TreeGrafter"/>
</dbReference>
<dbReference type="PIRSF" id="PIRSF002741">
    <property type="entry name" value="MppA"/>
    <property type="match status" value="1"/>
</dbReference>
<dbReference type="GO" id="GO:0030288">
    <property type="term" value="C:outer membrane-bounded periplasmic space"/>
    <property type="evidence" value="ECO:0007669"/>
    <property type="project" value="UniProtKB-ARBA"/>
</dbReference>
<comment type="subcellular location">
    <subcellularLocation>
        <location evidence="1">Periplasm</location>
    </subcellularLocation>
</comment>
<organism evidence="6 7">
    <name type="scientific">Inquilinus limosus</name>
    <dbReference type="NCBI Taxonomy" id="171674"/>
    <lineage>
        <taxon>Bacteria</taxon>
        <taxon>Pseudomonadati</taxon>
        <taxon>Pseudomonadota</taxon>
        <taxon>Alphaproteobacteria</taxon>
        <taxon>Rhodospirillales</taxon>
        <taxon>Rhodospirillaceae</taxon>
        <taxon>Inquilinus</taxon>
    </lineage>
</organism>
<dbReference type="AlphaFoldDB" id="A0A952FI82"/>
<evidence type="ECO:0000313" key="6">
    <source>
        <dbReference type="EMBL" id="MBW8724847.1"/>
    </source>
</evidence>
<sequence length="526" mass="57628">MRMLLKAAVAAVLLAGTSVSALAVERGGELRYGRYADSLFLDPVLNDANVDIWILTNLYDTLLQPSADGMSVEPGLATAWKISDDGLSVTLTLREGTKFSDGKPITAEDVKWSLDRARDPKNGIWNSLVASIGEVTVQDPTTVVLKLQHADPTIIAALSTFNTGIMPKAAFEATPGATADEKAHAFAEHPVGSGPFMFDKWERGSSMRLVRNPYYWKPGEDGKPLPYLDAVDFEIVPDDATRILKLQSGELDGAEFIPYARVAELKGDADLQMQLYPSTRVQYIVMNVRPKLTDGSDNPLANEKVRQALNYAVDKDAIIQIVTHGVGTPQTSFMASTTLYHSGDAPLYPVDVAKAKQLLQEAGFGDGFSTKVMALPGNQDQLGIGAAVQQMWAAIGVKLEIEQVDNATLTDRYRKGDFTMRMAAWTNDINDPSQITSYFAYSPVIDALHSGWKNQEVDTLFEASQKESDAKKRAEEYARIQKIYAESGPILYLYETPYPVALRKNVQGFVQIPLGNNIFAGAYLTK</sequence>
<protein>
    <submittedName>
        <fullName evidence="6">ABC transporter substrate-binding protein</fullName>
    </submittedName>
</protein>
<dbReference type="Pfam" id="PF00496">
    <property type="entry name" value="SBP_bac_5"/>
    <property type="match status" value="1"/>
</dbReference>
<dbReference type="InterPro" id="IPR030678">
    <property type="entry name" value="Peptide/Ni-bd"/>
</dbReference>
<dbReference type="EMBL" id="JAEKLZ010000145">
    <property type="protein sequence ID" value="MBW8724847.1"/>
    <property type="molecule type" value="Genomic_DNA"/>
</dbReference>
<evidence type="ECO:0000256" key="3">
    <source>
        <dbReference type="ARBA" id="ARBA00022729"/>
    </source>
</evidence>
<dbReference type="InterPro" id="IPR000914">
    <property type="entry name" value="SBP_5_dom"/>
</dbReference>
<feature type="domain" description="Solute-binding protein family 5" evidence="5">
    <location>
        <begin position="72"/>
        <end position="442"/>
    </location>
</feature>
<dbReference type="Gene3D" id="3.10.105.10">
    <property type="entry name" value="Dipeptide-binding Protein, Domain 3"/>
    <property type="match status" value="1"/>
</dbReference>
<evidence type="ECO:0000259" key="5">
    <source>
        <dbReference type="Pfam" id="PF00496"/>
    </source>
</evidence>
<dbReference type="SUPFAM" id="SSF53850">
    <property type="entry name" value="Periplasmic binding protein-like II"/>
    <property type="match status" value="1"/>
</dbReference>
<dbReference type="Gene3D" id="3.90.76.10">
    <property type="entry name" value="Dipeptide-binding Protein, Domain 1"/>
    <property type="match status" value="1"/>
</dbReference>
<dbReference type="PANTHER" id="PTHR30290:SF38">
    <property type="entry name" value="D,D-DIPEPTIDE-BINDING PERIPLASMIC PROTEIN DDPA-RELATED"/>
    <property type="match status" value="1"/>
</dbReference>
<dbReference type="Gene3D" id="3.40.190.10">
    <property type="entry name" value="Periplasmic binding protein-like II"/>
    <property type="match status" value="1"/>
</dbReference>
<dbReference type="GO" id="GO:1904680">
    <property type="term" value="F:peptide transmembrane transporter activity"/>
    <property type="evidence" value="ECO:0007669"/>
    <property type="project" value="TreeGrafter"/>
</dbReference>
<evidence type="ECO:0000256" key="2">
    <source>
        <dbReference type="ARBA" id="ARBA00005695"/>
    </source>
</evidence>
<accession>A0A952FI82</accession>
<feature type="chain" id="PRO_5038129826" evidence="4">
    <location>
        <begin position="24"/>
        <end position="526"/>
    </location>
</feature>
<evidence type="ECO:0000313" key="7">
    <source>
        <dbReference type="Proteomes" id="UP000700706"/>
    </source>
</evidence>
<gene>
    <name evidence="6" type="ORF">JF625_06785</name>
</gene>
<keyword evidence="3 4" id="KW-0732">Signal</keyword>
<dbReference type="PANTHER" id="PTHR30290">
    <property type="entry name" value="PERIPLASMIC BINDING COMPONENT OF ABC TRANSPORTER"/>
    <property type="match status" value="1"/>
</dbReference>
<reference evidence="6" key="1">
    <citation type="submission" date="2020-06" db="EMBL/GenBank/DDBJ databases">
        <title>Stable isotope informed genome-resolved metagenomics uncovers potential trophic interactions in rhizosphere soil.</title>
        <authorList>
            <person name="Starr E.P."/>
            <person name="Shi S."/>
            <person name="Blazewicz S.J."/>
            <person name="Koch B.J."/>
            <person name="Probst A.J."/>
            <person name="Hungate B.A."/>
            <person name="Pett-Ridge J."/>
            <person name="Firestone M.K."/>
            <person name="Banfield J.F."/>
        </authorList>
    </citation>
    <scope>NUCLEOTIDE SEQUENCE</scope>
    <source>
        <strain evidence="6">YM_69_17</strain>
    </source>
</reference>
<dbReference type="CDD" id="cd00995">
    <property type="entry name" value="PBP2_NikA_DppA_OppA_like"/>
    <property type="match status" value="1"/>
</dbReference>
<dbReference type="Proteomes" id="UP000700706">
    <property type="component" value="Unassembled WGS sequence"/>
</dbReference>
<dbReference type="InterPro" id="IPR039424">
    <property type="entry name" value="SBP_5"/>
</dbReference>
<name>A0A952FI82_9PROT</name>
<comment type="caution">
    <text evidence="6">The sequence shown here is derived from an EMBL/GenBank/DDBJ whole genome shotgun (WGS) entry which is preliminary data.</text>
</comment>
<comment type="similarity">
    <text evidence="2">Belongs to the bacterial solute-binding protein 5 family.</text>
</comment>
<evidence type="ECO:0000256" key="4">
    <source>
        <dbReference type="SAM" id="SignalP"/>
    </source>
</evidence>
<dbReference type="GO" id="GO:0043190">
    <property type="term" value="C:ATP-binding cassette (ABC) transporter complex"/>
    <property type="evidence" value="ECO:0007669"/>
    <property type="project" value="InterPro"/>
</dbReference>
<proteinExistence type="inferred from homology"/>
<evidence type="ECO:0000256" key="1">
    <source>
        <dbReference type="ARBA" id="ARBA00004418"/>
    </source>
</evidence>